<evidence type="ECO:0000313" key="3">
    <source>
        <dbReference type="EMBL" id="KAF9040334.1"/>
    </source>
</evidence>
<dbReference type="Gene3D" id="1.20.1280.50">
    <property type="match status" value="1"/>
</dbReference>
<organism evidence="3 4">
    <name type="scientific">Rhodocollybia butyracea</name>
    <dbReference type="NCBI Taxonomy" id="206335"/>
    <lineage>
        <taxon>Eukaryota</taxon>
        <taxon>Fungi</taxon>
        <taxon>Dikarya</taxon>
        <taxon>Basidiomycota</taxon>
        <taxon>Agaricomycotina</taxon>
        <taxon>Agaricomycetes</taxon>
        <taxon>Agaricomycetidae</taxon>
        <taxon>Agaricales</taxon>
        <taxon>Marasmiineae</taxon>
        <taxon>Omphalotaceae</taxon>
        <taxon>Rhodocollybia</taxon>
    </lineage>
</organism>
<evidence type="ECO:0000256" key="1">
    <source>
        <dbReference type="SAM" id="Coils"/>
    </source>
</evidence>
<dbReference type="InterPro" id="IPR036047">
    <property type="entry name" value="F-box-like_dom_sf"/>
</dbReference>
<proteinExistence type="predicted"/>
<dbReference type="AlphaFoldDB" id="A0A9P5P5G9"/>
<dbReference type="OrthoDB" id="3266451at2759"/>
<dbReference type="PROSITE" id="PS50181">
    <property type="entry name" value="FBOX"/>
    <property type="match status" value="1"/>
</dbReference>
<accession>A0A9P5P5G9</accession>
<reference evidence="3" key="1">
    <citation type="submission" date="2020-11" db="EMBL/GenBank/DDBJ databases">
        <authorList>
            <consortium name="DOE Joint Genome Institute"/>
            <person name="Ahrendt S."/>
            <person name="Riley R."/>
            <person name="Andreopoulos W."/>
            <person name="Labutti K."/>
            <person name="Pangilinan J."/>
            <person name="Ruiz-Duenas F.J."/>
            <person name="Barrasa J.M."/>
            <person name="Sanchez-Garcia M."/>
            <person name="Camarero S."/>
            <person name="Miyauchi S."/>
            <person name="Serrano A."/>
            <person name="Linde D."/>
            <person name="Babiker R."/>
            <person name="Drula E."/>
            <person name="Ayuso-Fernandez I."/>
            <person name="Pacheco R."/>
            <person name="Padilla G."/>
            <person name="Ferreira P."/>
            <person name="Barriuso J."/>
            <person name="Kellner H."/>
            <person name="Castanera R."/>
            <person name="Alfaro M."/>
            <person name="Ramirez L."/>
            <person name="Pisabarro A.G."/>
            <person name="Kuo A."/>
            <person name="Tritt A."/>
            <person name="Lipzen A."/>
            <person name="He G."/>
            <person name="Yan M."/>
            <person name="Ng V."/>
            <person name="Cullen D."/>
            <person name="Martin F."/>
            <person name="Rosso M.-N."/>
            <person name="Henrissat B."/>
            <person name="Hibbett D."/>
            <person name="Martinez A.T."/>
            <person name="Grigoriev I.V."/>
        </authorList>
    </citation>
    <scope>NUCLEOTIDE SEQUENCE</scope>
    <source>
        <strain evidence="3">AH 40177</strain>
    </source>
</reference>
<comment type="caution">
    <text evidence="3">The sequence shown here is derived from an EMBL/GenBank/DDBJ whole genome shotgun (WGS) entry which is preliminary data.</text>
</comment>
<dbReference type="Proteomes" id="UP000772434">
    <property type="component" value="Unassembled WGS sequence"/>
</dbReference>
<dbReference type="Pfam" id="PF12937">
    <property type="entry name" value="F-box-like"/>
    <property type="match status" value="1"/>
</dbReference>
<gene>
    <name evidence="3" type="ORF">BDP27DRAFT_766752</name>
</gene>
<evidence type="ECO:0000259" key="2">
    <source>
        <dbReference type="PROSITE" id="PS50181"/>
    </source>
</evidence>
<protein>
    <recommendedName>
        <fullName evidence="2">F-box domain-containing protein</fullName>
    </recommendedName>
</protein>
<dbReference type="InterPro" id="IPR001810">
    <property type="entry name" value="F-box_dom"/>
</dbReference>
<dbReference type="EMBL" id="JADNRY010000560">
    <property type="protein sequence ID" value="KAF9040334.1"/>
    <property type="molecule type" value="Genomic_DNA"/>
</dbReference>
<sequence length="274" mass="31241">MAFESCLLCHSTVFKPRVSVTNSVYEHLRSTNTLPENIISDIPALLSSVQKDLDDYESEIHRFQIRIADIQNRREMLRIHAENLQSLQSPIRRLPNELLTRVFGYLCIENDLTEGCPSAVTLGSVCLRWRQLTIECPELWSNMVIYLYEEDDFDEVVHGRLTCLVNLYLDRSKSHLLGLTFIGGPWCPDGDDGSDNPILQVAQQSFRWKHVSFDADKFSPGNYPIWDSLDLPVLDTLYLTSSYDVHDCSLEMLKNTPILRAFHASGCIVSGIET</sequence>
<name>A0A9P5P5G9_9AGAR</name>
<keyword evidence="1" id="KW-0175">Coiled coil</keyword>
<feature type="coiled-coil region" evidence="1">
    <location>
        <begin position="46"/>
        <end position="87"/>
    </location>
</feature>
<feature type="domain" description="F-box" evidence="2">
    <location>
        <begin position="88"/>
        <end position="143"/>
    </location>
</feature>
<keyword evidence="4" id="KW-1185">Reference proteome</keyword>
<dbReference type="SUPFAM" id="SSF81383">
    <property type="entry name" value="F-box domain"/>
    <property type="match status" value="1"/>
</dbReference>
<evidence type="ECO:0000313" key="4">
    <source>
        <dbReference type="Proteomes" id="UP000772434"/>
    </source>
</evidence>